<dbReference type="GO" id="GO:0016887">
    <property type="term" value="F:ATP hydrolysis activity"/>
    <property type="evidence" value="ECO:0007669"/>
    <property type="project" value="TreeGrafter"/>
</dbReference>
<keyword evidence="1" id="KW-0547">Nucleotide-binding</keyword>
<accession>X0X9D2</accession>
<dbReference type="AlphaFoldDB" id="X0X9D2"/>
<feature type="non-terminal residue" evidence="4">
    <location>
        <position position="1"/>
    </location>
</feature>
<dbReference type="Gene3D" id="3.40.50.300">
    <property type="entry name" value="P-loop containing nucleotide triphosphate hydrolases"/>
    <property type="match status" value="1"/>
</dbReference>
<evidence type="ECO:0000313" key="4">
    <source>
        <dbReference type="EMBL" id="GAG33288.1"/>
    </source>
</evidence>
<dbReference type="GO" id="GO:0005524">
    <property type="term" value="F:ATP binding"/>
    <property type="evidence" value="ECO:0007669"/>
    <property type="project" value="UniProtKB-KW"/>
</dbReference>
<dbReference type="GO" id="GO:0005886">
    <property type="term" value="C:plasma membrane"/>
    <property type="evidence" value="ECO:0007669"/>
    <property type="project" value="TreeGrafter"/>
</dbReference>
<dbReference type="PANTHER" id="PTHR30258:SF3">
    <property type="entry name" value="SLL1921 PROTEIN"/>
    <property type="match status" value="1"/>
</dbReference>
<dbReference type="Gene3D" id="3.30.450.90">
    <property type="match status" value="1"/>
</dbReference>
<evidence type="ECO:0000259" key="3">
    <source>
        <dbReference type="Pfam" id="PF00437"/>
    </source>
</evidence>
<evidence type="ECO:0000256" key="2">
    <source>
        <dbReference type="ARBA" id="ARBA00022840"/>
    </source>
</evidence>
<gene>
    <name evidence="4" type="ORF">S01H1_61338</name>
</gene>
<dbReference type="PANTHER" id="PTHR30258">
    <property type="entry name" value="TYPE II SECRETION SYSTEM PROTEIN GSPE-RELATED"/>
    <property type="match status" value="1"/>
</dbReference>
<organism evidence="4">
    <name type="scientific">marine sediment metagenome</name>
    <dbReference type="NCBI Taxonomy" id="412755"/>
    <lineage>
        <taxon>unclassified sequences</taxon>
        <taxon>metagenomes</taxon>
        <taxon>ecological metagenomes</taxon>
    </lineage>
</organism>
<feature type="domain" description="Bacterial type II secretion system protein E" evidence="3">
    <location>
        <begin position="52"/>
        <end position="254"/>
    </location>
</feature>
<comment type="caution">
    <text evidence="4">The sequence shown here is derived from an EMBL/GenBank/DDBJ whole genome shotgun (WGS) entry which is preliminary data.</text>
</comment>
<evidence type="ECO:0000256" key="1">
    <source>
        <dbReference type="ARBA" id="ARBA00022741"/>
    </source>
</evidence>
<reference evidence="4" key="1">
    <citation type="journal article" date="2014" name="Front. Microbiol.">
        <title>High frequency of phylogenetically diverse reductive dehalogenase-homologous genes in deep subseafloor sedimentary metagenomes.</title>
        <authorList>
            <person name="Kawai M."/>
            <person name="Futagami T."/>
            <person name="Toyoda A."/>
            <person name="Takaki Y."/>
            <person name="Nishi S."/>
            <person name="Hori S."/>
            <person name="Arai W."/>
            <person name="Tsubouchi T."/>
            <person name="Morono Y."/>
            <person name="Uchiyama I."/>
            <person name="Ito T."/>
            <person name="Fujiyama A."/>
            <person name="Inagaki F."/>
            <person name="Takami H."/>
        </authorList>
    </citation>
    <scope>NUCLEOTIDE SEQUENCE</scope>
    <source>
        <strain evidence="4">Expedition CK06-06</strain>
    </source>
</reference>
<dbReference type="Pfam" id="PF00437">
    <property type="entry name" value="T2SSE"/>
    <property type="match status" value="1"/>
</dbReference>
<name>X0X9D2_9ZZZZ</name>
<dbReference type="SUPFAM" id="SSF52540">
    <property type="entry name" value="P-loop containing nucleoside triphosphate hydrolases"/>
    <property type="match status" value="1"/>
</dbReference>
<sequence length="254" mass="28910">IPYFITTPDFKRALSQYKRNIKKEFERIIQENVKKTDRVDKKKELAKVAVELPVIEILNTILEYAMAEKASDVHIEIMKNELMIRLRIDGVLRDIISLPKSIQPALIARIKILSNLKIDEHRVPQDGRFKFSIAEESVSLRTSILPGFYGENAVMRLLFESARPLSLEELGLSGNNLKWVKEQIKKPHGMILVTGPTGCGKTTTLYSILNMLNKVEVKICTIEDPIEYDIHRVTQIQVNPKTGLTFASGLRSLL</sequence>
<keyword evidence="2" id="KW-0067">ATP-binding</keyword>
<proteinExistence type="predicted"/>
<protein>
    <recommendedName>
        <fullName evidence="3">Bacterial type II secretion system protein E domain-containing protein</fullName>
    </recommendedName>
</protein>
<feature type="non-terminal residue" evidence="4">
    <location>
        <position position="254"/>
    </location>
</feature>
<dbReference type="InterPro" id="IPR001482">
    <property type="entry name" value="T2SS/T4SS_dom"/>
</dbReference>
<dbReference type="InterPro" id="IPR027417">
    <property type="entry name" value="P-loop_NTPase"/>
</dbReference>
<dbReference type="EMBL" id="BARS01040212">
    <property type="protein sequence ID" value="GAG33288.1"/>
    <property type="molecule type" value="Genomic_DNA"/>
</dbReference>